<dbReference type="GeneID" id="33558935"/>
<evidence type="ECO:0000313" key="7">
    <source>
        <dbReference type="EMBL" id="ORX33776.1"/>
    </source>
</evidence>
<dbReference type="OrthoDB" id="310895at2759"/>
<evidence type="ECO:0000259" key="6">
    <source>
        <dbReference type="Pfam" id="PF00171"/>
    </source>
</evidence>
<organism evidence="7 8">
    <name type="scientific">Kockovaella imperatae</name>
    <dbReference type="NCBI Taxonomy" id="4999"/>
    <lineage>
        <taxon>Eukaryota</taxon>
        <taxon>Fungi</taxon>
        <taxon>Dikarya</taxon>
        <taxon>Basidiomycota</taxon>
        <taxon>Agaricomycotina</taxon>
        <taxon>Tremellomycetes</taxon>
        <taxon>Tremellales</taxon>
        <taxon>Cuniculitremaceae</taxon>
        <taxon>Kockovaella</taxon>
    </lineage>
</organism>
<evidence type="ECO:0000256" key="3">
    <source>
        <dbReference type="ARBA" id="ARBA00023027"/>
    </source>
</evidence>
<evidence type="ECO:0000256" key="4">
    <source>
        <dbReference type="PROSITE-ProRule" id="PRU10007"/>
    </source>
</evidence>
<gene>
    <name evidence="7" type="ORF">BD324DRAFT_638538</name>
</gene>
<dbReference type="InParanoid" id="A0A1Y1U8D8"/>
<evidence type="ECO:0000256" key="2">
    <source>
        <dbReference type="ARBA" id="ARBA00023002"/>
    </source>
</evidence>
<dbReference type="SUPFAM" id="SSF53720">
    <property type="entry name" value="ALDH-like"/>
    <property type="match status" value="1"/>
</dbReference>
<dbReference type="Pfam" id="PF00171">
    <property type="entry name" value="Aldedh"/>
    <property type="match status" value="1"/>
</dbReference>
<comment type="caution">
    <text evidence="7">The sequence shown here is derived from an EMBL/GenBank/DDBJ whole genome shotgun (WGS) entry which is preliminary data.</text>
</comment>
<dbReference type="PANTHER" id="PTHR42986:SF1">
    <property type="entry name" value="BENZALDEHYDE DEHYDROGENASE YFMT"/>
    <property type="match status" value="1"/>
</dbReference>
<name>A0A1Y1U8D8_9TREE</name>
<proteinExistence type="inferred from homology"/>
<keyword evidence="3" id="KW-0520">NAD</keyword>
<accession>A0A1Y1U8D8</accession>
<protein>
    <submittedName>
        <fullName evidence="7">Aldehyde dehydrogenase</fullName>
    </submittedName>
</protein>
<dbReference type="EMBL" id="NBSH01000017">
    <property type="protein sequence ID" value="ORX33776.1"/>
    <property type="molecule type" value="Genomic_DNA"/>
</dbReference>
<sequence>MLKASLAVTRQCPVRKWQILSCMSLQNLPARHTRPVSSIVKHHIADSHAGSSPSSSGNSYTVLSPKSRVKLHQVTGTTSEDVQRAVKTAYLAQPGWASTSIERRSEIVREAANLIKDRQSGWYDKLARSDREETSVSDFWADQQLNDVVQFMDTLADVAGDTLKSTKRVEGHHSVYTQRKPYGVCLAIAAWNAVHLLTSRAIITPLLAGNTVILKTSEYAPRTQLLWAELLFEAGLPRDCLTVLHSSKEDAGWVVPELIADSRVRHVNFTGSSGTGSIIASLAGKHLKPSIMELGGKAPALILPDADLDLAANHLLFGAWMNAGQVCMSTERILVPESQYDALVESLRKVWASVKGSKVSAPKVLCDIKAAEKVHDMIEDSIGKGAKEILSYDQVALASSDQWTVSPNIYGPITSDMRLYIEESFGPISAVIPVSGGKGADERATTDKMVDIANSSSYGLSASVWSRDVEKAMIVAKRLESGAVHINGPTCFDAPLTPHGGWKHSGWGRFNGPEGLLGFTQLRCITTPTTDPHALPLELLIP</sequence>
<dbReference type="STRING" id="4999.A0A1Y1U8D8"/>
<reference evidence="7 8" key="1">
    <citation type="submission" date="2017-03" db="EMBL/GenBank/DDBJ databases">
        <title>Widespread Adenine N6-methylation of Active Genes in Fungi.</title>
        <authorList>
            <consortium name="DOE Joint Genome Institute"/>
            <person name="Mondo S.J."/>
            <person name="Dannebaum R.O."/>
            <person name="Kuo R.C."/>
            <person name="Louie K.B."/>
            <person name="Bewick A.J."/>
            <person name="Labutti K."/>
            <person name="Haridas S."/>
            <person name="Kuo A."/>
            <person name="Salamov A."/>
            <person name="Ahrendt S.R."/>
            <person name="Lau R."/>
            <person name="Bowen B.P."/>
            <person name="Lipzen A."/>
            <person name="Sullivan W."/>
            <person name="Andreopoulos W.B."/>
            <person name="Clum A."/>
            <person name="Lindquist E."/>
            <person name="Daum C."/>
            <person name="Northen T.R."/>
            <person name="Ramamoorthy G."/>
            <person name="Schmitz R.J."/>
            <person name="Gryganskyi A."/>
            <person name="Culley D."/>
            <person name="Magnuson J."/>
            <person name="James T.Y."/>
            <person name="O'Malley M.A."/>
            <person name="Stajich J.E."/>
            <person name="Spatafora J.W."/>
            <person name="Visel A."/>
            <person name="Grigoriev I.V."/>
        </authorList>
    </citation>
    <scope>NUCLEOTIDE SEQUENCE [LARGE SCALE GENOMIC DNA]</scope>
    <source>
        <strain evidence="7 8">NRRL Y-17943</strain>
    </source>
</reference>
<evidence type="ECO:0000256" key="5">
    <source>
        <dbReference type="RuleBase" id="RU003345"/>
    </source>
</evidence>
<feature type="active site" evidence="4">
    <location>
        <position position="293"/>
    </location>
</feature>
<keyword evidence="2 5" id="KW-0560">Oxidoreductase</keyword>
<dbReference type="InterPro" id="IPR016161">
    <property type="entry name" value="Ald_DH/histidinol_DH"/>
</dbReference>
<dbReference type="Proteomes" id="UP000193218">
    <property type="component" value="Unassembled WGS sequence"/>
</dbReference>
<evidence type="ECO:0000256" key="1">
    <source>
        <dbReference type="ARBA" id="ARBA00009986"/>
    </source>
</evidence>
<dbReference type="GO" id="GO:0016620">
    <property type="term" value="F:oxidoreductase activity, acting on the aldehyde or oxo group of donors, NAD or NADP as acceptor"/>
    <property type="evidence" value="ECO:0007669"/>
    <property type="project" value="InterPro"/>
</dbReference>
<dbReference type="AlphaFoldDB" id="A0A1Y1U8D8"/>
<feature type="domain" description="Aldehyde dehydrogenase" evidence="6">
    <location>
        <begin position="55"/>
        <end position="523"/>
    </location>
</feature>
<evidence type="ECO:0000313" key="8">
    <source>
        <dbReference type="Proteomes" id="UP000193218"/>
    </source>
</evidence>
<dbReference type="InterPro" id="IPR016162">
    <property type="entry name" value="Ald_DH_N"/>
</dbReference>
<dbReference type="RefSeq" id="XP_021868075.1">
    <property type="nucleotide sequence ID" value="XM_022017126.1"/>
</dbReference>
<dbReference type="PANTHER" id="PTHR42986">
    <property type="entry name" value="BENZALDEHYDE DEHYDROGENASE YFMT"/>
    <property type="match status" value="1"/>
</dbReference>
<dbReference type="InterPro" id="IPR029510">
    <property type="entry name" value="Ald_DH_CS_GLU"/>
</dbReference>
<dbReference type="Gene3D" id="3.40.309.10">
    <property type="entry name" value="Aldehyde Dehydrogenase, Chain A, domain 2"/>
    <property type="match status" value="1"/>
</dbReference>
<dbReference type="InterPro" id="IPR016163">
    <property type="entry name" value="Ald_DH_C"/>
</dbReference>
<dbReference type="Gene3D" id="3.40.605.10">
    <property type="entry name" value="Aldehyde Dehydrogenase, Chain A, domain 1"/>
    <property type="match status" value="1"/>
</dbReference>
<comment type="similarity">
    <text evidence="1 5">Belongs to the aldehyde dehydrogenase family.</text>
</comment>
<dbReference type="InterPro" id="IPR015590">
    <property type="entry name" value="Aldehyde_DH_dom"/>
</dbReference>
<keyword evidence="8" id="KW-1185">Reference proteome</keyword>
<dbReference type="PROSITE" id="PS00687">
    <property type="entry name" value="ALDEHYDE_DEHYDR_GLU"/>
    <property type="match status" value="1"/>
</dbReference>